<dbReference type="GO" id="GO:0005886">
    <property type="term" value="C:plasma membrane"/>
    <property type="evidence" value="ECO:0007669"/>
    <property type="project" value="InterPro"/>
</dbReference>
<dbReference type="Gene3D" id="2.60.450.10">
    <property type="entry name" value="Lipopolysaccharide (LPS) transport protein A like domain"/>
    <property type="match status" value="1"/>
</dbReference>
<dbReference type="GO" id="GO:0015221">
    <property type="term" value="F:lipopolysaccharide transmembrane transporter activity"/>
    <property type="evidence" value="ECO:0007669"/>
    <property type="project" value="InterPro"/>
</dbReference>
<dbReference type="InterPro" id="IPR052363">
    <property type="entry name" value="LPS_export_LptC"/>
</dbReference>
<reference evidence="8" key="1">
    <citation type="submission" date="2023-08" db="EMBL/GenBank/DDBJ databases">
        <title>Emergence of clinically-relevant ST2 carbapenem-resistant Acinetobacter baumannii strains in hospital sewages in Zhejiang, East of China.</title>
        <authorList>
            <person name="Kaichao C."/>
            <person name="Zhang R."/>
        </authorList>
    </citation>
    <scope>NUCLEOTIDE SEQUENCE</scope>
    <source>
        <strain evidence="8">M-RB-37</strain>
    </source>
</reference>
<dbReference type="GO" id="GO:0017089">
    <property type="term" value="F:glycolipid transfer activity"/>
    <property type="evidence" value="ECO:0007669"/>
    <property type="project" value="TreeGrafter"/>
</dbReference>
<dbReference type="InterPro" id="IPR026265">
    <property type="entry name" value="LptC"/>
</dbReference>
<dbReference type="GO" id="GO:0030288">
    <property type="term" value="C:outer membrane-bounded periplasmic space"/>
    <property type="evidence" value="ECO:0007669"/>
    <property type="project" value="TreeGrafter"/>
</dbReference>
<evidence type="ECO:0000256" key="2">
    <source>
        <dbReference type="ARBA" id="ARBA00022519"/>
    </source>
</evidence>
<keyword evidence="5 7" id="KW-0472">Membrane</keyword>
<dbReference type="AlphaFoldDB" id="A0AAW8JBS9"/>
<proteinExistence type="predicted"/>
<keyword evidence="3 7" id="KW-0812">Transmembrane</keyword>
<evidence type="ECO:0000256" key="6">
    <source>
        <dbReference type="SAM" id="Coils"/>
    </source>
</evidence>
<evidence type="ECO:0000256" key="3">
    <source>
        <dbReference type="ARBA" id="ARBA00022692"/>
    </source>
</evidence>
<dbReference type="Pfam" id="PF06835">
    <property type="entry name" value="LptC"/>
    <property type="match status" value="1"/>
</dbReference>
<dbReference type="InterPro" id="IPR010664">
    <property type="entry name" value="LipoPS_assembly_LptC-rel"/>
</dbReference>
<evidence type="ECO:0000256" key="1">
    <source>
        <dbReference type="ARBA" id="ARBA00022475"/>
    </source>
</evidence>
<evidence type="ECO:0000313" key="9">
    <source>
        <dbReference type="Proteomes" id="UP001243844"/>
    </source>
</evidence>
<keyword evidence="2" id="KW-0997">Cell inner membrane</keyword>
<dbReference type="PANTHER" id="PTHR37481">
    <property type="entry name" value="LIPOPOLYSACCHARIDE EXPORT SYSTEM PROTEIN LPTC"/>
    <property type="match status" value="1"/>
</dbReference>
<accession>A0AAW8JBS9</accession>
<keyword evidence="1" id="KW-1003">Cell membrane</keyword>
<organism evidence="8 9">
    <name type="scientific">Acinetobacter rudis</name>
    <dbReference type="NCBI Taxonomy" id="632955"/>
    <lineage>
        <taxon>Bacteria</taxon>
        <taxon>Pseudomonadati</taxon>
        <taxon>Pseudomonadota</taxon>
        <taxon>Gammaproteobacteria</taxon>
        <taxon>Moraxellales</taxon>
        <taxon>Moraxellaceae</taxon>
        <taxon>Acinetobacter</taxon>
    </lineage>
</organism>
<feature type="coiled-coil region" evidence="6">
    <location>
        <begin position="55"/>
        <end position="82"/>
    </location>
</feature>
<comment type="caution">
    <text evidence="8">The sequence shown here is derived from an EMBL/GenBank/DDBJ whole genome shotgun (WGS) entry which is preliminary data.</text>
</comment>
<evidence type="ECO:0000313" key="8">
    <source>
        <dbReference type="EMBL" id="MDQ8936967.1"/>
    </source>
</evidence>
<dbReference type="Proteomes" id="UP001243844">
    <property type="component" value="Unassembled WGS sequence"/>
</dbReference>
<dbReference type="RefSeq" id="WP_308975314.1">
    <property type="nucleotide sequence ID" value="NZ_JAVIDL010000041.1"/>
</dbReference>
<dbReference type="PANTHER" id="PTHR37481:SF1">
    <property type="entry name" value="LIPOPOLYSACCHARIDE EXPORT SYSTEM PROTEIN LPTC"/>
    <property type="match status" value="1"/>
</dbReference>
<feature type="transmembrane region" description="Helical" evidence="7">
    <location>
        <begin position="6"/>
        <end position="23"/>
    </location>
</feature>
<gene>
    <name evidence="8" type="primary">lptC</name>
    <name evidence="8" type="ORF">RFH47_14690</name>
</gene>
<evidence type="ECO:0000256" key="7">
    <source>
        <dbReference type="SAM" id="Phobius"/>
    </source>
</evidence>
<evidence type="ECO:0000256" key="5">
    <source>
        <dbReference type="ARBA" id="ARBA00023136"/>
    </source>
</evidence>
<sequence>MDTRLLYTLAVVIALISGGYYYYSGKNQKLKVDTARNMTYSADAVQLLQTDETGIVSVRAQVDHLEQNLQDKSSKLTNLNVSMYRNDQVDINFRADQGYGFNDNEKVILSGNVRASKTSAGGPLKFFTDELTGYPELGTLETKHPVRVESPGGVFLSQGLTADLNQGQFDFSNIRGTYAAQ</sequence>
<keyword evidence="6" id="KW-0175">Coiled coil</keyword>
<evidence type="ECO:0000256" key="4">
    <source>
        <dbReference type="ARBA" id="ARBA00022989"/>
    </source>
</evidence>
<protein>
    <submittedName>
        <fullName evidence="8">LPS export ABC transporter periplasmic protein LptC</fullName>
    </submittedName>
</protein>
<dbReference type="NCBIfam" id="TIGR04409">
    <property type="entry name" value="LptC_YrbK"/>
    <property type="match status" value="1"/>
</dbReference>
<keyword evidence="4 7" id="KW-1133">Transmembrane helix</keyword>
<name>A0AAW8JBS9_9GAMM</name>
<dbReference type="EMBL" id="JAVIDL010000041">
    <property type="protein sequence ID" value="MDQ8936967.1"/>
    <property type="molecule type" value="Genomic_DNA"/>
</dbReference>